<feature type="compositionally biased region" description="Polar residues" evidence="2">
    <location>
        <begin position="163"/>
        <end position="183"/>
    </location>
</feature>
<feature type="compositionally biased region" description="Low complexity" evidence="2">
    <location>
        <begin position="360"/>
        <end position="388"/>
    </location>
</feature>
<feature type="compositionally biased region" description="Polar residues" evidence="2">
    <location>
        <begin position="239"/>
        <end position="251"/>
    </location>
</feature>
<keyword evidence="4" id="KW-1185">Reference proteome</keyword>
<dbReference type="GO" id="GO:0019901">
    <property type="term" value="F:protein kinase binding"/>
    <property type="evidence" value="ECO:0007669"/>
    <property type="project" value="TreeGrafter"/>
</dbReference>
<dbReference type="AlphaFoldDB" id="A0A9P8I549"/>
<comment type="similarity">
    <text evidence="1">Belongs to the CRP1/MDG1 family.</text>
</comment>
<feature type="compositionally biased region" description="Polar residues" evidence="2">
    <location>
        <begin position="486"/>
        <end position="496"/>
    </location>
</feature>
<feature type="non-terminal residue" evidence="3">
    <location>
        <position position="559"/>
    </location>
</feature>
<feature type="compositionally biased region" description="Basic and acidic residues" evidence="2">
    <location>
        <begin position="252"/>
        <end position="263"/>
    </location>
</feature>
<dbReference type="SUPFAM" id="SSF81296">
    <property type="entry name" value="E set domains"/>
    <property type="match status" value="1"/>
</dbReference>
<dbReference type="GO" id="GO:0005737">
    <property type="term" value="C:cytoplasm"/>
    <property type="evidence" value="ECO:0007669"/>
    <property type="project" value="TreeGrafter"/>
</dbReference>
<dbReference type="GO" id="GO:0007165">
    <property type="term" value="P:signal transduction"/>
    <property type="evidence" value="ECO:0007669"/>
    <property type="project" value="TreeGrafter"/>
</dbReference>
<dbReference type="EMBL" id="JAGHQM010002789">
    <property type="protein sequence ID" value="KAH0548149.1"/>
    <property type="molecule type" value="Genomic_DNA"/>
</dbReference>
<feature type="region of interest" description="Disordered" evidence="2">
    <location>
        <begin position="104"/>
        <end position="559"/>
    </location>
</feature>
<dbReference type="CDD" id="cd02859">
    <property type="entry name" value="E_set_AMPKbeta_like_N"/>
    <property type="match status" value="1"/>
</dbReference>
<protein>
    <recommendedName>
        <fullName evidence="5">AMP-activated protein kinase glycogen-binding domain-containing protein</fullName>
    </recommendedName>
</protein>
<evidence type="ECO:0000313" key="4">
    <source>
        <dbReference type="Proteomes" id="UP000750711"/>
    </source>
</evidence>
<dbReference type="GO" id="GO:0031588">
    <property type="term" value="C:nucleotide-activated protein kinase complex"/>
    <property type="evidence" value="ECO:0007669"/>
    <property type="project" value="TreeGrafter"/>
</dbReference>
<feature type="compositionally biased region" description="Basic and acidic residues" evidence="2">
    <location>
        <begin position="543"/>
        <end position="559"/>
    </location>
</feature>
<dbReference type="InterPro" id="IPR013783">
    <property type="entry name" value="Ig-like_fold"/>
</dbReference>
<evidence type="ECO:0000256" key="1">
    <source>
        <dbReference type="ARBA" id="ARBA00038216"/>
    </source>
</evidence>
<dbReference type="InterPro" id="IPR014756">
    <property type="entry name" value="Ig_E-set"/>
</dbReference>
<dbReference type="GO" id="GO:0005634">
    <property type="term" value="C:nucleus"/>
    <property type="evidence" value="ECO:0007669"/>
    <property type="project" value="TreeGrafter"/>
</dbReference>
<dbReference type="Proteomes" id="UP000750711">
    <property type="component" value="Unassembled WGS sequence"/>
</dbReference>
<dbReference type="PANTHER" id="PTHR10343">
    <property type="entry name" value="5'-AMP-ACTIVATED PROTEIN KINASE , BETA SUBUNIT"/>
    <property type="match status" value="1"/>
</dbReference>
<gene>
    <name evidence="3" type="ORF">GP486_008123</name>
</gene>
<name>A0A9P8I549_9PEZI</name>
<evidence type="ECO:0000256" key="2">
    <source>
        <dbReference type="SAM" id="MobiDB-lite"/>
    </source>
</evidence>
<evidence type="ECO:0008006" key="5">
    <source>
        <dbReference type="Google" id="ProtNLM"/>
    </source>
</evidence>
<proteinExistence type="inferred from homology"/>
<feature type="compositionally biased region" description="Basic and acidic residues" evidence="2">
    <location>
        <begin position="392"/>
        <end position="423"/>
    </location>
</feature>
<dbReference type="PANTHER" id="PTHR10343:SF81">
    <property type="entry name" value="CRUCIFORM DNA-RECOGNIZING PROTEIN 1-RELATED"/>
    <property type="match status" value="1"/>
</dbReference>
<feature type="compositionally biased region" description="Low complexity" evidence="2">
    <location>
        <begin position="136"/>
        <end position="148"/>
    </location>
</feature>
<organism evidence="3 4">
    <name type="scientific">Trichoglossum hirsutum</name>
    <dbReference type="NCBI Taxonomy" id="265104"/>
    <lineage>
        <taxon>Eukaryota</taxon>
        <taxon>Fungi</taxon>
        <taxon>Dikarya</taxon>
        <taxon>Ascomycota</taxon>
        <taxon>Pezizomycotina</taxon>
        <taxon>Geoglossomycetes</taxon>
        <taxon>Geoglossales</taxon>
        <taxon>Geoglossaceae</taxon>
        <taxon>Trichoglossum</taxon>
    </lineage>
</organism>
<reference evidence="3" key="1">
    <citation type="submission" date="2021-03" db="EMBL/GenBank/DDBJ databases">
        <title>Comparative genomics and phylogenomic investigation of the class Geoglossomycetes provide insights into ecological specialization and systematics.</title>
        <authorList>
            <person name="Melie T."/>
            <person name="Pirro S."/>
            <person name="Miller A.N."/>
            <person name="Quandt A."/>
        </authorList>
    </citation>
    <scope>NUCLEOTIDE SEQUENCE</scope>
    <source>
        <strain evidence="3">CAQ_001_2017</strain>
    </source>
</reference>
<comment type="caution">
    <text evidence="3">The sequence shown here is derived from an EMBL/GenBank/DDBJ whole genome shotgun (WGS) entry which is preliminary data.</text>
</comment>
<evidence type="ECO:0000313" key="3">
    <source>
        <dbReference type="EMBL" id="KAH0548149.1"/>
    </source>
</evidence>
<accession>A0A9P8I549</accession>
<sequence length="559" mass="58914">EDPVAKEVYVTGTFNDWKITIPLEKEGNVFQKSVELPLDQRVLYKASHPVRIIRVFPPVALASRPRLRPEMKCLPPRLPASPLLGAAAVVFVVDDKWVTDSTAPEVTGEDGITNNILPPEKITRADPTMSQTDPGSVTMSTVTPSSTTAELAKGVPLEKNTRGNEATQDATISSAAPDSSTANLARDVPLERKTTPSGIPGTFPQTPQREPSDVFVKPLPATDGPGNPIHLKPGEKVPDSSSLTANTVQSTVHDDDELKKESEDLQQTVRVSPLPATAGIGNPIHLKPGEPVPDPSTFTKNTITSTVTTDEESFNKSGSALSGPPAEPSATAAQDEQGPGLLDLPPVTKNMIPESSLPIGGDTTAPGTDPGVTISSAAPTSTTAALAAKVPLEPKHAEGTAKKSSDEVPEVVKESISKAHVDPEATANPEAVHEKKEVEDEFMQKVKHEEGAARPFDRPITPESPTQPESGDVSPMTKPAAAPAQTEPTVTSGDAKTTTDKATGPPQTSATSGNGGGGVKNGTAESSQPSTDKKKKRFSWLGKMKEKLHLDKDKDKDKK</sequence>
<dbReference type="InterPro" id="IPR050827">
    <property type="entry name" value="CRP1_MDG1_kinase"/>
</dbReference>
<feature type="compositionally biased region" description="Polar residues" evidence="2">
    <location>
        <begin position="296"/>
        <end position="308"/>
    </location>
</feature>
<feature type="compositionally biased region" description="Basic and acidic residues" evidence="2">
    <location>
        <begin position="431"/>
        <end position="457"/>
    </location>
</feature>
<dbReference type="Gene3D" id="2.60.40.10">
    <property type="entry name" value="Immunoglobulins"/>
    <property type="match status" value="1"/>
</dbReference>